<reference evidence="3 4" key="1">
    <citation type="submission" date="2020-04" db="EMBL/GenBank/DDBJ databases">
        <title>MicrobeNet Type strains.</title>
        <authorList>
            <person name="Nicholson A.C."/>
        </authorList>
    </citation>
    <scope>NUCLEOTIDE SEQUENCE [LARGE SCALE GENOMIC DNA]</scope>
    <source>
        <strain evidence="3 4">DSM 44445</strain>
    </source>
</reference>
<feature type="transmembrane region" description="Helical" evidence="1">
    <location>
        <begin position="23"/>
        <end position="42"/>
    </location>
</feature>
<evidence type="ECO:0000313" key="4">
    <source>
        <dbReference type="Proteomes" id="UP000523447"/>
    </source>
</evidence>
<keyword evidence="1" id="KW-1133">Transmembrane helix</keyword>
<dbReference type="RefSeq" id="WP_083892708.1">
    <property type="nucleotide sequence ID" value="NZ_CAWPHS010000042.1"/>
</dbReference>
<keyword evidence="1" id="KW-0812">Transmembrane</keyword>
<dbReference type="Pfam" id="PF13115">
    <property type="entry name" value="YtkA"/>
    <property type="match status" value="1"/>
</dbReference>
<protein>
    <recommendedName>
        <fullName evidence="2">YtkA-like domain-containing protein</fullName>
    </recommendedName>
</protein>
<evidence type="ECO:0000313" key="3">
    <source>
        <dbReference type="EMBL" id="NKY89464.1"/>
    </source>
</evidence>
<gene>
    <name evidence="3" type="ORF">HGA07_28185</name>
</gene>
<dbReference type="EMBL" id="JAAXPE010000047">
    <property type="protein sequence ID" value="NKY89464.1"/>
    <property type="molecule type" value="Genomic_DNA"/>
</dbReference>
<evidence type="ECO:0000259" key="2">
    <source>
        <dbReference type="Pfam" id="PF13115"/>
    </source>
</evidence>
<dbReference type="AlphaFoldDB" id="A0A7X6RL89"/>
<keyword evidence="4" id="KW-1185">Reference proteome</keyword>
<dbReference type="InterPro" id="IPR032693">
    <property type="entry name" value="YtkA-like_dom"/>
</dbReference>
<name>A0A7X6RL89_9NOCA</name>
<dbReference type="Proteomes" id="UP000523447">
    <property type="component" value="Unassembled WGS sequence"/>
</dbReference>
<feature type="domain" description="YtkA-like" evidence="2">
    <location>
        <begin position="68"/>
        <end position="132"/>
    </location>
</feature>
<proteinExistence type="predicted"/>
<comment type="caution">
    <text evidence="3">The sequence shown here is derived from an EMBL/GenBank/DDBJ whole genome shotgun (WGS) entry which is preliminary data.</text>
</comment>
<sequence length="152" mass="15882">MTGPGGPGAEAGTGGGWRPRRRLVAVVAVVVGGLGAVIWWLWPEREPAIVLYGGTGRYLVAVTVGDRVGMSDVGIRITDRNGKPLPDAQIRVQAVEPRMGYAAEPVTAVATAAGDYRAAQVPFMMSGPWEVRMSITGGDGADELALPLWISG</sequence>
<organism evidence="3 4">
    <name type="scientific">Nocardia veterana</name>
    <dbReference type="NCBI Taxonomy" id="132249"/>
    <lineage>
        <taxon>Bacteria</taxon>
        <taxon>Bacillati</taxon>
        <taxon>Actinomycetota</taxon>
        <taxon>Actinomycetes</taxon>
        <taxon>Mycobacteriales</taxon>
        <taxon>Nocardiaceae</taxon>
        <taxon>Nocardia</taxon>
    </lineage>
</organism>
<evidence type="ECO:0000256" key="1">
    <source>
        <dbReference type="SAM" id="Phobius"/>
    </source>
</evidence>
<accession>A0A7X6RL89</accession>
<keyword evidence="1" id="KW-0472">Membrane</keyword>